<evidence type="ECO:0000313" key="5">
    <source>
        <dbReference type="Proteomes" id="UP000267464"/>
    </source>
</evidence>
<feature type="transmembrane region" description="Helical" evidence="2">
    <location>
        <begin position="196"/>
        <end position="216"/>
    </location>
</feature>
<dbReference type="EMBL" id="QUSW01000001">
    <property type="protein sequence ID" value="RQP26559.1"/>
    <property type="molecule type" value="Genomic_DNA"/>
</dbReference>
<accession>A0A3N7K0M9</accession>
<reference evidence="4 5" key="2">
    <citation type="submission" date="2018-12" db="EMBL/GenBank/DDBJ databases">
        <title>Rhizobacter gummiphilus sp. nov., a rubber-degrading bacterium isolated from the soil of a botanical garden in Japan.</title>
        <authorList>
            <person name="Shunsuke S.S."/>
        </authorList>
    </citation>
    <scope>NUCLEOTIDE SEQUENCE [LARGE SCALE GENOMIC DNA]</scope>
    <source>
        <strain evidence="4 5">S-16</strain>
    </source>
</reference>
<dbReference type="PANTHER" id="PTHR37312">
    <property type="entry name" value="MEMBRANE-BOUND ACYLTRANSFERASE YKRP-RELATED"/>
    <property type="match status" value="1"/>
</dbReference>
<organism evidence="4 5">
    <name type="scientific">Piscinibacter terrae</name>
    <dbReference type="NCBI Taxonomy" id="2496871"/>
    <lineage>
        <taxon>Bacteria</taxon>
        <taxon>Pseudomonadati</taxon>
        <taxon>Pseudomonadota</taxon>
        <taxon>Betaproteobacteria</taxon>
        <taxon>Burkholderiales</taxon>
        <taxon>Sphaerotilaceae</taxon>
        <taxon>Piscinibacter</taxon>
    </lineage>
</organism>
<reference evidence="4 5" key="1">
    <citation type="submission" date="2018-08" db="EMBL/GenBank/DDBJ databases">
        <authorList>
            <person name="Khan S.A."/>
            <person name="Jeon C.O."/>
            <person name="Chun B.H."/>
            <person name="Jeong S.E."/>
        </authorList>
    </citation>
    <scope>NUCLEOTIDE SEQUENCE [LARGE SCALE GENOMIC DNA]</scope>
    <source>
        <strain evidence="4 5">S-16</strain>
    </source>
</reference>
<name>A0A3N7K0M9_9BURK</name>
<feature type="transmembrane region" description="Helical" evidence="2">
    <location>
        <begin position="75"/>
        <end position="94"/>
    </location>
</feature>
<dbReference type="AlphaFoldDB" id="A0A3N7K0M9"/>
<feature type="region of interest" description="Disordered" evidence="1">
    <location>
        <begin position="329"/>
        <end position="349"/>
    </location>
</feature>
<dbReference type="OrthoDB" id="9814956at2"/>
<protein>
    <recommendedName>
        <fullName evidence="3">Acyltransferase 3 domain-containing protein</fullName>
    </recommendedName>
</protein>
<keyword evidence="2" id="KW-1133">Transmembrane helix</keyword>
<dbReference type="PANTHER" id="PTHR37312:SF1">
    <property type="entry name" value="MEMBRANE-BOUND ACYLTRANSFERASE YKRP-RELATED"/>
    <property type="match status" value="1"/>
</dbReference>
<feature type="transmembrane region" description="Helical" evidence="2">
    <location>
        <begin position="36"/>
        <end position="54"/>
    </location>
</feature>
<evidence type="ECO:0000313" key="4">
    <source>
        <dbReference type="EMBL" id="RQP26559.1"/>
    </source>
</evidence>
<dbReference type="InterPro" id="IPR052734">
    <property type="entry name" value="Nod_factor_acetyltransferase"/>
</dbReference>
<proteinExistence type="predicted"/>
<feature type="transmembrane region" description="Helical" evidence="2">
    <location>
        <begin position="228"/>
        <end position="247"/>
    </location>
</feature>
<evidence type="ECO:0000259" key="3">
    <source>
        <dbReference type="Pfam" id="PF01757"/>
    </source>
</evidence>
<dbReference type="Pfam" id="PF01757">
    <property type="entry name" value="Acyl_transf_3"/>
    <property type="match status" value="1"/>
</dbReference>
<keyword evidence="5" id="KW-1185">Reference proteome</keyword>
<dbReference type="RefSeq" id="WP_124539248.1">
    <property type="nucleotide sequence ID" value="NZ_QUSW01000001.1"/>
</dbReference>
<feature type="transmembrane region" description="Helical" evidence="2">
    <location>
        <begin position="259"/>
        <end position="278"/>
    </location>
</feature>
<feature type="transmembrane region" description="Helical" evidence="2">
    <location>
        <begin position="114"/>
        <end position="136"/>
    </location>
</feature>
<keyword evidence="2" id="KW-0812">Transmembrane</keyword>
<feature type="transmembrane region" description="Helical" evidence="2">
    <location>
        <begin position="12"/>
        <end position="30"/>
    </location>
</feature>
<dbReference type="GO" id="GO:0016747">
    <property type="term" value="F:acyltransferase activity, transferring groups other than amino-acyl groups"/>
    <property type="evidence" value="ECO:0007669"/>
    <property type="project" value="InterPro"/>
</dbReference>
<gene>
    <name evidence="4" type="ORF">DZC73_06030</name>
</gene>
<dbReference type="InterPro" id="IPR002656">
    <property type="entry name" value="Acyl_transf_3_dom"/>
</dbReference>
<sequence>MERTLSGGRWLWLDALKGVGIIAVVAGHVIDRDAARTLYLWHMPLFFFLAGLVFKPDTDWRRFARDKAARLLVPYAVFLLLLSGPDLMAAVASASPRDWMAFAVSRVAGGKTLYGWLAVFWFVTCLFLSQQVVNALVTRCRPAVVVAWMLAMLALAFTNAMWLPRAWLPWAANVVLFAAPVLYLGHRLRPHLASHAIWWSLPLALVGLVLVDQHLIGDLDLKNTRYGTPLATLVFGLCVVLGLVAVCRTFLQRGVFAQGLAVLGEASLFIMFTHMAIQQTLNERLGVHDVVLRIAIAIALPTLLVPLLSRHDLSRRLLLGLPVRRAPPAPAPATLSMPEAASPVRSARG</sequence>
<keyword evidence="2" id="KW-0472">Membrane</keyword>
<evidence type="ECO:0000256" key="2">
    <source>
        <dbReference type="SAM" id="Phobius"/>
    </source>
</evidence>
<feature type="domain" description="Acyltransferase 3" evidence="3">
    <location>
        <begin position="11"/>
        <end position="306"/>
    </location>
</feature>
<comment type="caution">
    <text evidence="4">The sequence shown here is derived from an EMBL/GenBank/DDBJ whole genome shotgun (WGS) entry which is preliminary data.</text>
</comment>
<feature type="transmembrane region" description="Helical" evidence="2">
    <location>
        <begin position="167"/>
        <end position="184"/>
    </location>
</feature>
<feature type="transmembrane region" description="Helical" evidence="2">
    <location>
        <begin position="143"/>
        <end position="161"/>
    </location>
</feature>
<feature type="transmembrane region" description="Helical" evidence="2">
    <location>
        <begin position="290"/>
        <end position="308"/>
    </location>
</feature>
<evidence type="ECO:0000256" key="1">
    <source>
        <dbReference type="SAM" id="MobiDB-lite"/>
    </source>
</evidence>
<dbReference type="Proteomes" id="UP000267464">
    <property type="component" value="Unassembled WGS sequence"/>
</dbReference>